<gene>
    <name evidence="1" type="ORF">H8D96_14305</name>
</gene>
<proteinExistence type="predicted"/>
<reference evidence="1 2" key="1">
    <citation type="submission" date="2020-08" db="EMBL/GenBank/DDBJ databases">
        <title>Bridging the membrane lipid divide: bacteria of the FCB group superphylum have the potential to synthesize archaeal ether lipids.</title>
        <authorList>
            <person name="Villanueva L."/>
            <person name="Von Meijenfeldt F.A.B."/>
            <person name="Westbye A.B."/>
            <person name="Yadav S."/>
            <person name="Hopmans E.C."/>
            <person name="Dutilh B.E."/>
            <person name="Sinninghe Damste J.S."/>
        </authorList>
    </citation>
    <scope>NUCLEOTIDE SEQUENCE [LARGE SCALE GENOMIC DNA]</scope>
    <source>
        <strain evidence="1">NIOZ-UU17</strain>
    </source>
</reference>
<evidence type="ECO:0000313" key="2">
    <source>
        <dbReference type="Proteomes" id="UP000605201"/>
    </source>
</evidence>
<sequence>MNDEQINFKILFRSPKYPAIVITEDDLWSASDIEQLGNICVISGSLENGDEIKVIDSTGEEFWYLPEQYTLAPGFFAKKWTKKQIIELYNKSEAAKESGIQYSLKSLSNKKLSKIISEICKILSHNNRLDAD</sequence>
<dbReference type="EMBL" id="JACNIG010000268">
    <property type="protein sequence ID" value="MBC8433080.1"/>
    <property type="molecule type" value="Genomic_DNA"/>
</dbReference>
<evidence type="ECO:0000313" key="1">
    <source>
        <dbReference type="EMBL" id="MBC8433080.1"/>
    </source>
</evidence>
<organism evidence="1 2">
    <name type="scientific">Candidatus Desulfatibia vada</name>
    <dbReference type="NCBI Taxonomy" id="2841696"/>
    <lineage>
        <taxon>Bacteria</taxon>
        <taxon>Pseudomonadati</taxon>
        <taxon>Thermodesulfobacteriota</taxon>
        <taxon>Desulfobacteria</taxon>
        <taxon>Desulfobacterales</taxon>
        <taxon>Desulfobacterales incertae sedis</taxon>
        <taxon>Candidatus Desulfatibia</taxon>
    </lineage>
</organism>
<comment type="caution">
    <text evidence="1">The sequence shown here is derived from an EMBL/GenBank/DDBJ whole genome shotgun (WGS) entry which is preliminary data.</text>
</comment>
<protein>
    <submittedName>
        <fullName evidence="1">Uncharacterized protein</fullName>
    </submittedName>
</protein>
<dbReference type="Proteomes" id="UP000605201">
    <property type="component" value="Unassembled WGS sequence"/>
</dbReference>
<accession>A0A8J6P6A4</accession>
<name>A0A8J6P6A4_9BACT</name>
<dbReference type="AlphaFoldDB" id="A0A8J6P6A4"/>